<dbReference type="Proteomes" id="UP000996601">
    <property type="component" value="Unassembled WGS sequence"/>
</dbReference>
<evidence type="ECO:0000256" key="1">
    <source>
        <dbReference type="SAM" id="SignalP"/>
    </source>
</evidence>
<evidence type="ECO:0000313" key="2">
    <source>
        <dbReference type="EMBL" id="MCQ4633437.1"/>
    </source>
</evidence>
<dbReference type="InterPro" id="IPR036182">
    <property type="entry name" value="PCuAC_sf"/>
</dbReference>
<dbReference type="InterPro" id="IPR007410">
    <property type="entry name" value="LpqE-like"/>
</dbReference>
<feature type="chain" id="PRO_5047332662" evidence="1">
    <location>
        <begin position="19"/>
        <end position="155"/>
    </location>
</feature>
<dbReference type="RefSeq" id="WP_256120048.1">
    <property type="nucleotide sequence ID" value="NZ_WHSB02000012.1"/>
</dbReference>
<dbReference type="PANTHER" id="PTHR36302:SF1">
    <property type="entry name" value="COPPER CHAPERONE PCU(A)C"/>
    <property type="match status" value="1"/>
</dbReference>
<evidence type="ECO:0000313" key="3">
    <source>
        <dbReference type="Proteomes" id="UP000996601"/>
    </source>
</evidence>
<proteinExistence type="predicted"/>
<dbReference type="Pfam" id="PF04314">
    <property type="entry name" value="PCuAC"/>
    <property type="match status" value="1"/>
</dbReference>
<dbReference type="Gene3D" id="2.60.40.1890">
    <property type="entry name" value="PCu(A)C copper chaperone"/>
    <property type="match status" value="1"/>
</dbReference>
<feature type="signal peptide" evidence="1">
    <location>
        <begin position="1"/>
        <end position="18"/>
    </location>
</feature>
<dbReference type="PANTHER" id="PTHR36302">
    <property type="entry name" value="BLR7088 PROTEIN"/>
    <property type="match status" value="1"/>
</dbReference>
<keyword evidence="3" id="KW-1185">Reference proteome</keyword>
<name>A0ABT1RE40_9HYPH</name>
<keyword evidence="1" id="KW-0732">Signal</keyword>
<dbReference type="EMBL" id="WHSB02000012">
    <property type="protein sequence ID" value="MCQ4633437.1"/>
    <property type="molecule type" value="Genomic_DNA"/>
</dbReference>
<gene>
    <name evidence="2" type="ORF">GB927_025585</name>
</gene>
<accession>A0ABT1RE40</accession>
<sequence>MRILITALLLLLPTSVLAHEFKAGSLLIDHPKIVETPPGAKVAAGYLTVVNSGEGEDRLLAIESTTISRVEMHASTITDGVARMKQLESGLPIPAGKSASLGDEGTHAMFMDLTRQLKAGEKIEAVLAFEKAGRVPVVFNVEKRSAQKVERHEHQ</sequence>
<reference evidence="2" key="1">
    <citation type="submission" date="2021-07" db="EMBL/GenBank/DDBJ databases">
        <title>Shinella sp. nov., a novel member of the genus Shinella from water.</title>
        <authorList>
            <person name="Deng Y."/>
        </authorList>
    </citation>
    <scope>NUCLEOTIDE SEQUENCE</scope>
    <source>
        <strain evidence="2">CPCC 100929</strain>
    </source>
</reference>
<dbReference type="SUPFAM" id="SSF110087">
    <property type="entry name" value="DR1885-like metal-binding protein"/>
    <property type="match status" value="1"/>
</dbReference>
<comment type="caution">
    <text evidence="2">The sequence shown here is derived from an EMBL/GenBank/DDBJ whole genome shotgun (WGS) entry which is preliminary data.</text>
</comment>
<organism evidence="2 3">
    <name type="scientific">Shinella lacus</name>
    <dbReference type="NCBI Taxonomy" id="2654216"/>
    <lineage>
        <taxon>Bacteria</taxon>
        <taxon>Pseudomonadati</taxon>
        <taxon>Pseudomonadota</taxon>
        <taxon>Alphaproteobacteria</taxon>
        <taxon>Hyphomicrobiales</taxon>
        <taxon>Rhizobiaceae</taxon>
        <taxon>Shinella</taxon>
    </lineage>
</organism>
<dbReference type="InterPro" id="IPR058248">
    <property type="entry name" value="Lxx211020-like"/>
</dbReference>
<protein>
    <submittedName>
        <fullName evidence="2">Copper chaperone PCu(A)C</fullName>
    </submittedName>
</protein>